<accession>A0AC35GKI8</accession>
<evidence type="ECO:0000313" key="1">
    <source>
        <dbReference type="Proteomes" id="UP000887580"/>
    </source>
</evidence>
<organism evidence="1 2">
    <name type="scientific">Panagrolaimus sp. PS1159</name>
    <dbReference type="NCBI Taxonomy" id="55785"/>
    <lineage>
        <taxon>Eukaryota</taxon>
        <taxon>Metazoa</taxon>
        <taxon>Ecdysozoa</taxon>
        <taxon>Nematoda</taxon>
        <taxon>Chromadorea</taxon>
        <taxon>Rhabditida</taxon>
        <taxon>Tylenchina</taxon>
        <taxon>Panagrolaimomorpha</taxon>
        <taxon>Panagrolaimoidea</taxon>
        <taxon>Panagrolaimidae</taxon>
        <taxon>Panagrolaimus</taxon>
    </lineage>
</organism>
<name>A0AC35GKI8_9BILA</name>
<proteinExistence type="predicted"/>
<sequence>MEKYLPMNIIIALHRCTDYGAFIAAFASGILYYGSNTCVNFLYLLATISWPIFTIFNIFDAKRNPDFNLIKMILAAYLFILSSMILFIPKKLKHQKRANNSAFSAASTPSSLLSSRLTGANQRRHNFSNSSLNLSRSYSFELPDPLETWLSSAADQTVTKFYDLHI</sequence>
<reference evidence="2" key="1">
    <citation type="submission" date="2022-11" db="UniProtKB">
        <authorList>
            <consortium name="WormBaseParasite"/>
        </authorList>
    </citation>
    <scope>IDENTIFICATION</scope>
</reference>
<dbReference type="Proteomes" id="UP000887580">
    <property type="component" value="Unplaced"/>
</dbReference>
<dbReference type="WBParaSite" id="PS1159_v2.g6275.t1">
    <property type="protein sequence ID" value="PS1159_v2.g6275.t1"/>
    <property type="gene ID" value="PS1159_v2.g6275"/>
</dbReference>
<protein>
    <submittedName>
        <fullName evidence="2">Uncharacterized protein</fullName>
    </submittedName>
</protein>
<evidence type="ECO:0000313" key="2">
    <source>
        <dbReference type="WBParaSite" id="PS1159_v2.g6275.t1"/>
    </source>
</evidence>